<sequence length="168" mass="18776">STPCQNPRMDATETRGGGDGCRTSCVMNVLRSVSVDLNVDPSLQIDIPDALSERDKVKFTVHTKTTLPTFQSPEFSVTRQHEDIVWLHDMLIETTDYAGLIIPPAPTKPDFDGPQEKMQKLGEDEGSMTKEEFAKMKQELEAEYLTFLLLLPVLLGSYPKIAFPMPMS</sequence>
<evidence type="ECO:0000259" key="3">
    <source>
        <dbReference type="PROSITE" id="PS50195"/>
    </source>
</evidence>
<dbReference type="GO" id="GO:0005768">
    <property type="term" value="C:endosome"/>
    <property type="evidence" value="ECO:0007669"/>
    <property type="project" value="TreeGrafter"/>
</dbReference>
<evidence type="ECO:0000256" key="2">
    <source>
        <dbReference type="SAM" id="Phobius"/>
    </source>
</evidence>
<dbReference type="Pfam" id="PF00787">
    <property type="entry name" value="PX"/>
    <property type="match status" value="1"/>
</dbReference>
<dbReference type="SUPFAM" id="SSF64268">
    <property type="entry name" value="PX domain"/>
    <property type="match status" value="1"/>
</dbReference>
<dbReference type="GO" id="GO:0034452">
    <property type="term" value="F:dynactin binding"/>
    <property type="evidence" value="ECO:0007669"/>
    <property type="project" value="TreeGrafter"/>
</dbReference>
<dbReference type="InterPro" id="IPR036871">
    <property type="entry name" value="PX_dom_sf"/>
</dbReference>
<dbReference type="PANTHER" id="PTHR45850:SF5">
    <property type="entry name" value="SORTING NEXIN-5"/>
    <property type="match status" value="1"/>
</dbReference>
<accession>A0A8C9UPV6</accession>
<name>A0A8C9UPV6_SPEDA</name>
<dbReference type="Gene3D" id="3.30.1520.10">
    <property type="entry name" value="Phox-like domain"/>
    <property type="match status" value="1"/>
</dbReference>
<dbReference type="Ensembl" id="ENSSDAT00000013629.1">
    <property type="protein sequence ID" value="ENSSDAP00000012050.1"/>
    <property type="gene ID" value="ENSSDAG00000010869.1"/>
</dbReference>
<organism evidence="4 5">
    <name type="scientific">Spermophilus dauricus</name>
    <name type="common">Daurian ground squirrel</name>
    <dbReference type="NCBI Taxonomy" id="99837"/>
    <lineage>
        <taxon>Eukaryota</taxon>
        <taxon>Metazoa</taxon>
        <taxon>Chordata</taxon>
        <taxon>Craniata</taxon>
        <taxon>Vertebrata</taxon>
        <taxon>Euteleostomi</taxon>
        <taxon>Mammalia</taxon>
        <taxon>Eutheria</taxon>
        <taxon>Euarchontoglires</taxon>
        <taxon>Glires</taxon>
        <taxon>Rodentia</taxon>
        <taxon>Sciuromorpha</taxon>
        <taxon>Sciuridae</taxon>
        <taxon>Xerinae</taxon>
        <taxon>Marmotini</taxon>
        <taxon>Spermophilus</taxon>
    </lineage>
</organism>
<dbReference type="Proteomes" id="UP000694422">
    <property type="component" value="Unplaced"/>
</dbReference>
<feature type="domain" description="PX" evidence="3">
    <location>
        <begin position="37"/>
        <end position="168"/>
    </location>
</feature>
<keyword evidence="2" id="KW-0472">Membrane</keyword>
<reference evidence="4" key="2">
    <citation type="submission" date="2025-09" db="UniProtKB">
        <authorList>
            <consortium name="Ensembl"/>
        </authorList>
    </citation>
    <scope>IDENTIFICATION</scope>
</reference>
<dbReference type="GO" id="GO:0006907">
    <property type="term" value="P:pinocytosis"/>
    <property type="evidence" value="ECO:0007669"/>
    <property type="project" value="TreeGrafter"/>
</dbReference>
<evidence type="ECO:0000313" key="5">
    <source>
        <dbReference type="Proteomes" id="UP000694422"/>
    </source>
</evidence>
<dbReference type="AlphaFoldDB" id="A0A8C9UPV6"/>
<keyword evidence="2" id="KW-0812">Transmembrane</keyword>
<dbReference type="GO" id="GO:0042147">
    <property type="term" value="P:retrograde transport, endosome to Golgi"/>
    <property type="evidence" value="ECO:0007669"/>
    <property type="project" value="TreeGrafter"/>
</dbReference>
<evidence type="ECO:0000313" key="4">
    <source>
        <dbReference type="Ensembl" id="ENSSDAP00000012050.1"/>
    </source>
</evidence>
<keyword evidence="2" id="KW-1133">Transmembrane helix</keyword>
<dbReference type="PROSITE" id="PS50195">
    <property type="entry name" value="PX"/>
    <property type="match status" value="1"/>
</dbReference>
<feature type="transmembrane region" description="Helical" evidence="2">
    <location>
        <begin position="144"/>
        <end position="163"/>
    </location>
</feature>
<dbReference type="FunFam" id="3.30.1520.10:FF:000001">
    <property type="entry name" value="Sorting nexin"/>
    <property type="match status" value="1"/>
</dbReference>
<dbReference type="InterPro" id="IPR001683">
    <property type="entry name" value="PX_dom"/>
</dbReference>
<proteinExistence type="predicted"/>
<protein>
    <recommendedName>
        <fullName evidence="3">PX domain-containing protein</fullName>
    </recommendedName>
</protein>
<dbReference type="GO" id="GO:0005829">
    <property type="term" value="C:cytosol"/>
    <property type="evidence" value="ECO:0007669"/>
    <property type="project" value="GOC"/>
</dbReference>
<dbReference type="PANTHER" id="PTHR45850">
    <property type="entry name" value="SORTING NEXIN FAMILY MEMBER"/>
    <property type="match status" value="1"/>
</dbReference>
<dbReference type="GO" id="GO:0035091">
    <property type="term" value="F:phosphatidylinositol binding"/>
    <property type="evidence" value="ECO:0007669"/>
    <property type="project" value="InterPro"/>
</dbReference>
<evidence type="ECO:0000256" key="1">
    <source>
        <dbReference type="SAM" id="MobiDB-lite"/>
    </source>
</evidence>
<feature type="region of interest" description="Disordered" evidence="1">
    <location>
        <begin position="1"/>
        <end position="20"/>
    </location>
</feature>
<reference evidence="4" key="1">
    <citation type="submission" date="2025-08" db="UniProtKB">
        <authorList>
            <consortium name="Ensembl"/>
        </authorList>
    </citation>
    <scope>IDENTIFICATION</scope>
</reference>
<keyword evidence="5" id="KW-1185">Reference proteome</keyword>